<name>A0A8G0ZT99_9RHOB</name>
<keyword evidence="2" id="KW-1185">Reference proteome</keyword>
<organism evidence="1 2">
    <name type="scientific">Neotabrizicola shimadae</name>
    <dbReference type="NCBI Taxonomy" id="2807096"/>
    <lineage>
        <taxon>Bacteria</taxon>
        <taxon>Pseudomonadati</taxon>
        <taxon>Pseudomonadota</taxon>
        <taxon>Alphaproteobacteria</taxon>
        <taxon>Rhodobacterales</taxon>
        <taxon>Paracoccaceae</taxon>
        <taxon>Neotabrizicola</taxon>
    </lineage>
</organism>
<evidence type="ECO:0008006" key="3">
    <source>
        <dbReference type="Google" id="ProtNLM"/>
    </source>
</evidence>
<reference evidence="1" key="1">
    <citation type="submission" date="2021-02" db="EMBL/GenBank/DDBJ databases">
        <title>Rhodobacter shimadae sp. nov., an aerobic anoxygenic phototrophic bacterium isolated from a hot spring.</title>
        <authorList>
            <person name="Muramatsu S."/>
            <person name="Haruta S."/>
            <person name="Hirose S."/>
            <person name="Hanada S."/>
        </authorList>
    </citation>
    <scope>NUCLEOTIDE SEQUENCE</scope>
    <source>
        <strain evidence="1">N10</strain>
    </source>
</reference>
<protein>
    <recommendedName>
        <fullName evidence="3">Translocase</fullName>
    </recommendedName>
</protein>
<evidence type="ECO:0000313" key="2">
    <source>
        <dbReference type="Proteomes" id="UP000826300"/>
    </source>
</evidence>
<dbReference type="KEGG" id="nsm:JO391_18415"/>
<dbReference type="RefSeq" id="WP_220661865.1">
    <property type="nucleotide sequence ID" value="NZ_CP069370.1"/>
</dbReference>
<dbReference type="AlphaFoldDB" id="A0A8G0ZT99"/>
<dbReference type="Proteomes" id="UP000826300">
    <property type="component" value="Chromosome"/>
</dbReference>
<dbReference type="EMBL" id="CP069370">
    <property type="protein sequence ID" value="QYZ69647.1"/>
    <property type="molecule type" value="Genomic_DNA"/>
</dbReference>
<proteinExistence type="predicted"/>
<sequence>MQNRTRRLVRVIAILGVAVAAGQLVQTRFADPRQGALSKPQDIQQVAAGPATETMPNMSMTLSLPALPGMSPAPAGTAPTRAEAVQATLPGPETALPALVAPDLHVPSQASACDRALLLRAGPQATIGVSLSAPCDAGQRVVLRHAGLAVTARTSEQGQLTLALPGMAPEATVSVLFEDGTQATANVALPDAASYRRFAVQWQGPDEFQLHAFENGADYGDPGHVWAGAPHLPVSGQPATGGWMMVLGDASVALPLQAAVYTFPSIPGPAPEIVIEAPVMESTCGREMLGELLTASAGATSTEELTLAMPDCSAVGDILVLKNLAPAVKIAATN</sequence>
<evidence type="ECO:0000313" key="1">
    <source>
        <dbReference type="EMBL" id="QYZ69647.1"/>
    </source>
</evidence>
<accession>A0A8G0ZT99</accession>
<gene>
    <name evidence="1" type="ORF">JO391_18415</name>
</gene>